<evidence type="ECO:0000313" key="2">
    <source>
        <dbReference type="Proteomes" id="UP001159364"/>
    </source>
</evidence>
<keyword evidence="2" id="KW-1185">Reference proteome</keyword>
<name>A0AAV8TR63_9ROSI</name>
<accession>A0AAV8TR63</accession>
<reference evidence="1 2" key="1">
    <citation type="submission" date="2021-09" db="EMBL/GenBank/DDBJ databases">
        <title>Genomic insights and catalytic innovation underlie evolution of tropane alkaloids biosynthesis.</title>
        <authorList>
            <person name="Wang Y.-J."/>
            <person name="Tian T."/>
            <person name="Huang J.-P."/>
            <person name="Huang S.-X."/>
        </authorList>
    </citation>
    <scope>NUCLEOTIDE SEQUENCE [LARGE SCALE GENOMIC DNA]</scope>
    <source>
        <strain evidence="1">KIB-2018</strain>
        <tissue evidence="1">Leaf</tissue>
    </source>
</reference>
<proteinExistence type="predicted"/>
<gene>
    <name evidence="1" type="ORF">K2173_023513</name>
</gene>
<evidence type="ECO:0000313" key="1">
    <source>
        <dbReference type="EMBL" id="KAJ8768609.1"/>
    </source>
</evidence>
<protein>
    <submittedName>
        <fullName evidence="1">Uncharacterized protein</fullName>
    </submittedName>
</protein>
<dbReference type="Proteomes" id="UP001159364">
    <property type="component" value="Linkage Group LG04"/>
</dbReference>
<sequence length="74" mass="8060">MASPKGGSFLVQHYNSFPLTTLQPSLTLSSSPILSAFLFSTIADLVLINLKSVCLIDPSFRRRPFGRSECKGIS</sequence>
<dbReference type="EMBL" id="JAIWQS010000004">
    <property type="protein sequence ID" value="KAJ8768609.1"/>
    <property type="molecule type" value="Genomic_DNA"/>
</dbReference>
<dbReference type="AlphaFoldDB" id="A0AAV8TR63"/>
<comment type="caution">
    <text evidence="1">The sequence shown here is derived from an EMBL/GenBank/DDBJ whole genome shotgun (WGS) entry which is preliminary data.</text>
</comment>
<organism evidence="1 2">
    <name type="scientific">Erythroxylum novogranatense</name>
    <dbReference type="NCBI Taxonomy" id="1862640"/>
    <lineage>
        <taxon>Eukaryota</taxon>
        <taxon>Viridiplantae</taxon>
        <taxon>Streptophyta</taxon>
        <taxon>Embryophyta</taxon>
        <taxon>Tracheophyta</taxon>
        <taxon>Spermatophyta</taxon>
        <taxon>Magnoliopsida</taxon>
        <taxon>eudicotyledons</taxon>
        <taxon>Gunneridae</taxon>
        <taxon>Pentapetalae</taxon>
        <taxon>rosids</taxon>
        <taxon>fabids</taxon>
        <taxon>Malpighiales</taxon>
        <taxon>Erythroxylaceae</taxon>
        <taxon>Erythroxylum</taxon>
    </lineage>
</organism>